<protein>
    <recommendedName>
        <fullName evidence="7">Kinesin-like protein</fullName>
    </recommendedName>
</protein>
<feature type="region of interest" description="Disordered" evidence="9">
    <location>
        <begin position="580"/>
        <end position="611"/>
    </location>
</feature>
<comment type="similarity">
    <text evidence="6 7">Belongs to the TRAFAC class myosin-kinesin ATPase superfamily. Kinesin family.</text>
</comment>
<evidence type="ECO:0000259" key="10">
    <source>
        <dbReference type="PROSITE" id="PS50067"/>
    </source>
</evidence>
<dbReference type="PROSITE" id="PS50067">
    <property type="entry name" value="KINESIN_MOTOR_2"/>
    <property type="match status" value="1"/>
</dbReference>
<dbReference type="GO" id="GO:0007052">
    <property type="term" value="P:mitotic spindle organization"/>
    <property type="evidence" value="ECO:0007669"/>
    <property type="project" value="TreeGrafter"/>
</dbReference>
<evidence type="ECO:0000256" key="7">
    <source>
        <dbReference type="RuleBase" id="RU000394"/>
    </source>
</evidence>
<feature type="domain" description="Kinesin motor" evidence="10">
    <location>
        <begin position="1"/>
        <end position="187"/>
    </location>
</feature>
<keyword evidence="7" id="KW-0505">Motor protein</keyword>
<organism evidence="11 12">
    <name type="scientific">Symbiodinium natans</name>
    <dbReference type="NCBI Taxonomy" id="878477"/>
    <lineage>
        <taxon>Eukaryota</taxon>
        <taxon>Sar</taxon>
        <taxon>Alveolata</taxon>
        <taxon>Dinophyceae</taxon>
        <taxon>Suessiales</taxon>
        <taxon>Symbiodiniaceae</taxon>
        <taxon>Symbiodinium</taxon>
    </lineage>
</organism>
<dbReference type="InterPro" id="IPR027640">
    <property type="entry name" value="Kinesin-like_fam"/>
</dbReference>
<dbReference type="GO" id="GO:0005737">
    <property type="term" value="C:cytoplasm"/>
    <property type="evidence" value="ECO:0007669"/>
    <property type="project" value="UniProtKB-SubCell"/>
</dbReference>
<comment type="subcellular location">
    <subcellularLocation>
        <location evidence="1">Cytoplasm</location>
    </subcellularLocation>
</comment>
<dbReference type="OrthoDB" id="439339at2759"/>
<evidence type="ECO:0000313" key="11">
    <source>
        <dbReference type="EMBL" id="CAE7451027.1"/>
    </source>
</evidence>
<feature type="compositionally biased region" description="Low complexity" evidence="9">
    <location>
        <begin position="592"/>
        <end position="604"/>
    </location>
</feature>
<dbReference type="SUPFAM" id="SSF52540">
    <property type="entry name" value="P-loop containing nucleoside triphosphate hydrolases"/>
    <property type="match status" value="1"/>
</dbReference>
<keyword evidence="7" id="KW-0493">Microtubule</keyword>
<evidence type="ECO:0000256" key="6">
    <source>
        <dbReference type="PROSITE-ProRule" id="PRU00283"/>
    </source>
</evidence>
<dbReference type="InterPro" id="IPR036961">
    <property type="entry name" value="Kinesin_motor_dom_sf"/>
</dbReference>
<reference evidence="11" key="1">
    <citation type="submission" date="2021-02" db="EMBL/GenBank/DDBJ databases">
        <authorList>
            <person name="Dougan E. K."/>
            <person name="Rhodes N."/>
            <person name="Thang M."/>
            <person name="Chan C."/>
        </authorList>
    </citation>
    <scope>NUCLEOTIDE SEQUENCE</scope>
</reference>
<dbReference type="Proteomes" id="UP000604046">
    <property type="component" value="Unassembled WGS sequence"/>
</dbReference>
<comment type="caution">
    <text evidence="6">Lacks conserved residue(s) required for the propagation of feature annotation.</text>
</comment>
<keyword evidence="4 7" id="KW-0067">ATP-binding</keyword>
<dbReference type="PANTHER" id="PTHR47969:SF15">
    <property type="entry name" value="CHROMOSOME-ASSOCIATED KINESIN KIF4A-RELATED"/>
    <property type="match status" value="1"/>
</dbReference>
<comment type="caution">
    <text evidence="11">The sequence shown here is derived from an EMBL/GenBank/DDBJ whole genome shotgun (WGS) entry which is preliminary data.</text>
</comment>
<evidence type="ECO:0000256" key="3">
    <source>
        <dbReference type="ARBA" id="ARBA00022741"/>
    </source>
</evidence>
<feature type="region of interest" description="Disordered" evidence="9">
    <location>
        <begin position="520"/>
        <end position="548"/>
    </location>
</feature>
<dbReference type="PANTHER" id="PTHR47969">
    <property type="entry name" value="CHROMOSOME-ASSOCIATED KINESIN KIF4A-RELATED"/>
    <property type="match status" value="1"/>
</dbReference>
<dbReference type="GO" id="GO:0003777">
    <property type="term" value="F:microtubule motor activity"/>
    <property type="evidence" value="ECO:0007669"/>
    <property type="project" value="InterPro"/>
</dbReference>
<dbReference type="InterPro" id="IPR001752">
    <property type="entry name" value="Kinesin_motor_dom"/>
</dbReference>
<dbReference type="GO" id="GO:0005524">
    <property type="term" value="F:ATP binding"/>
    <property type="evidence" value="ECO:0007669"/>
    <property type="project" value="UniProtKB-KW"/>
</dbReference>
<name>A0A812RSL4_9DINO</name>
<proteinExistence type="inferred from homology"/>
<dbReference type="GO" id="GO:0005875">
    <property type="term" value="C:microtubule associated complex"/>
    <property type="evidence" value="ECO:0007669"/>
    <property type="project" value="TreeGrafter"/>
</dbReference>
<evidence type="ECO:0000256" key="2">
    <source>
        <dbReference type="ARBA" id="ARBA00022490"/>
    </source>
</evidence>
<evidence type="ECO:0000256" key="5">
    <source>
        <dbReference type="ARBA" id="ARBA00023054"/>
    </source>
</evidence>
<dbReference type="GO" id="GO:0008017">
    <property type="term" value="F:microtubule binding"/>
    <property type="evidence" value="ECO:0007669"/>
    <property type="project" value="InterPro"/>
</dbReference>
<accession>A0A812RSL4</accession>
<dbReference type="GO" id="GO:0007018">
    <property type="term" value="P:microtubule-based movement"/>
    <property type="evidence" value="ECO:0007669"/>
    <property type="project" value="InterPro"/>
</dbReference>
<dbReference type="AlphaFoldDB" id="A0A812RSL4"/>
<evidence type="ECO:0000256" key="8">
    <source>
        <dbReference type="SAM" id="Coils"/>
    </source>
</evidence>
<keyword evidence="3 7" id="KW-0547">Nucleotide-binding</keyword>
<dbReference type="InterPro" id="IPR027417">
    <property type="entry name" value="P-loop_NTPase"/>
</dbReference>
<dbReference type="PRINTS" id="PR00380">
    <property type="entry name" value="KINESINHEAVY"/>
</dbReference>
<dbReference type="Pfam" id="PF00225">
    <property type="entry name" value="Kinesin"/>
    <property type="match status" value="1"/>
</dbReference>
<evidence type="ECO:0000256" key="9">
    <source>
        <dbReference type="SAM" id="MobiDB-lite"/>
    </source>
</evidence>
<dbReference type="SMART" id="SM00129">
    <property type="entry name" value="KISc"/>
    <property type="match status" value="1"/>
</dbReference>
<evidence type="ECO:0000256" key="4">
    <source>
        <dbReference type="ARBA" id="ARBA00022840"/>
    </source>
</evidence>
<keyword evidence="12" id="KW-1185">Reference proteome</keyword>
<evidence type="ECO:0000256" key="1">
    <source>
        <dbReference type="ARBA" id="ARBA00004496"/>
    </source>
</evidence>
<keyword evidence="2" id="KW-0963">Cytoplasm</keyword>
<sequence length="749" mass="82359">MLESPREVRQDLAIHETPQGLVYVEDLSLIPVTNIREVLSVANLGVQMRATFETRLNARSSRSHTIFSVSIVQKSKSDPKSGVVGSVVNFVDLAGSERLARSQSEGRRFQEAVIINSSLSALGKVVLALASDRARHIPYRDSKLTRILQNSLGGNSYTTLLTTVDPSSDNYEESLNSLFFADRCQNVQNKPVQNVARGDAEGNDKQMSKQISKLTLEIVNLKHQLEVHGAGPSPGMPGAPKVAGGARTAVSGVKSIRSMRSGVGAMSRASSVSQPSETFDLGDVLEQANEKLFSERRAAFQLEVKVQSAQDQLDRARIEQLHRDDQKRKEANVIKNSIKALQMEMQKSRQRFDYLRALFESEQVELATRVQAKSRELKNRRRSLASTFAEPIRESARVGEDGVEAVAQKAIDEQCANLEKEFDSFANTLERSHVQECAELPTPFQQWFQEKDADSELAAVSKAKCMADSMQKMSRMQGEMVSAWDLAQRLYKIVEAQSAGVPNDDRCKVHRVDPNVPVLTVPMVGSLPSSRRPSKGSCDPATEEPASRTMAGKIASALVGLPDPPLRADAKEIREQLCKPADPPSGLPVQPCRPSAPSVRPPSAGFTRSRATSEAACSATALSTSGEDVSWWDADSFAREFCDLDIAPPDGSKAANDVLQSLCPARLRALCTSLQRRGSMTVAEKAAEKAKVVDEVARRLSHCDTVDRIRDMEREIAKYKEQQAVQHEEQYNLECVLKHCNESWSSLGT</sequence>
<keyword evidence="5 8" id="KW-0175">Coiled coil</keyword>
<dbReference type="Gene3D" id="3.40.850.10">
    <property type="entry name" value="Kinesin motor domain"/>
    <property type="match status" value="1"/>
</dbReference>
<evidence type="ECO:0000313" key="12">
    <source>
        <dbReference type="Proteomes" id="UP000604046"/>
    </source>
</evidence>
<dbReference type="GO" id="GO:0051231">
    <property type="term" value="P:spindle elongation"/>
    <property type="evidence" value="ECO:0007669"/>
    <property type="project" value="TreeGrafter"/>
</dbReference>
<dbReference type="EMBL" id="CAJNDS010002366">
    <property type="protein sequence ID" value="CAE7451027.1"/>
    <property type="molecule type" value="Genomic_DNA"/>
</dbReference>
<dbReference type="GO" id="GO:0005874">
    <property type="term" value="C:microtubule"/>
    <property type="evidence" value="ECO:0007669"/>
    <property type="project" value="UniProtKB-KW"/>
</dbReference>
<feature type="coiled-coil region" evidence="8">
    <location>
        <begin position="299"/>
        <end position="351"/>
    </location>
</feature>
<dbReference type="InterPro" id="IPR019821">
    <property type="entry name" value="Kinesin_motor_CS"/>
</dbReference>
<dbReference type="PROSITE" id="PS00411">
    <property type="entry name" value="KINESIN_MOTOR_1"/>
    <property type="match status" value="1"/>
</dbReference>
<gene>
    <name evidence="11" type="primary">Kif3b</name>
    <name evidence="11" type="ORF">SNAT2548_LOCUS24682</name>
</gene>